<keyword evidence="3 7" id="KW-0547">Nucleotide-binding</keyword>
<organism evidence="10">
    <name type="scientific">Xenopus tropicalis</name>
    <name type="common">Western clawed frog</name>
    <name type="synonym">Silurana tropicalis</name>
    <dbReference type="NCBI Taxonomy" id="8364"/>
    <lineage>
        <taxon>Eukaryota</taxon>
        <taxon>Metazoa</taxon>
        <taxon>Chordata</taxon>
        <taxon>Craniata</taxon>
        <taxon>Vertebrata</taxon>
        <taxon>Euteleostomi</taxon>
        <taxon>Amphibia</taxon>
        <taxon>Batrachia</taxon>
        <taxon>Anura</taxon>
        <taxon>Pipoidea</taxon>
        <taxon>Pipidae</taxon>
        <taxon>Xenopodinae</taxon>
        <taxon>Xenopus</taxon>
        <taxon>Silurana</taxon>
    </lineage>
</organism>
<evidence type="ECO:0000256" key="8">
    <source>
        <dbReference type="SAM" id="MobiDB-lite"/>
    </source>
</evidence>
<dbReference type="Proteomes" id="UP000008143">
    <property type="component" value="Chromosome 9"/>
</dbReference>
<evidence type="ECO:0000256" key="3">
    <source>
        <dbReference type="ARBA" id="ARBA00022741"/>
    </source>
</evidence>
<dbReference type="GeneTree" id="ENSGT00940000160383"/>
<dbReference type="PROSITE" id="PS50011">
    <property type="entry name" value="PROTEIN_KINASE_DOM"/>
    <property type="match status" value="1"/>
</dbReference>
<dbReference type="PANTHER" id="PTHR11584:SF369">
    <property type="entry name" value="MITOGEN-ACTIVATED PROTEIN KINASE KINASE KINASE 19-RELATED"/>
    <property type="match status" value="1"/>
</dbReference>
<dbReference type="RefSeq" id="XP_002941471.3">
    <property type="nucleotide sequence ID" value="XM_002941425.5"/>
</dbReference>
<dbReference type="KEGG" id="xtr:100488738"/>
<dbReference type="InterPro" id="IPR036770">
    <property type="entry name" value="Ankyrin_rpt-contain_sf"/>
</dbReference>
<dbReference type="SUPFAM" id="SSF56112">
    <property type="entry name" value="Protein kinase-like (PK-like)"/>
    <property type="match status" value="1"/>
</dbReference>
<keyword evidence="5 7" id="KW-0067">ATP-binding</keyword>
<dbReference type="InterPro" id="IPR017441">
    <property type="entry name" value="Protein_kinase_ATP_BS"/>
</dbReference>
<reference evidence="10" key="1">
    <citation type="journal article" date="2010" name="Science">
        <title>The genome of the Western clawed frog Xenopus tropicalis.</title>
        <authorList>
            <person name="Hellsten U."/>
            <person name="Harland R.M."/>
            <person name="Gilchrist M.J."/>
            <person name="Hendrix D."/>
            <person name="Jurka J."/>
            <person name="Kapitonov V."/>
            <person name="Ovcharenko I."/>
            <person name="Putnam N.H."/>
            <person name="Shu S."/>
            <person name="Taher L."/>
            <person name="Blitz I.L."/>
            <person name="Blumberg B."/>
            <person name="Dichmann D.S."/>
            <person name="Dubchak I."/>
            <person name="Amaya E."/>
            <person name="Detter J.C."/>
            <person name="Fletcher R."/>
            <person name="Gerhard D.S."/>
            <person name="Goodstein D."/>
            <person name="Graves T."/>
            <person name="Grigoriev I.V."/>
            <person name="Grimwood J."/>
            <person name="Kawashima T."/>
            <person name="Lindquist E."/>
            <person name="Lucas S.M."/>
            <person name="Mead P.E."/>
            <person name="Mitros T."/>
            <person name="Ogino H."/>
            <person name="Ohta Y."/>
            <person name="Poliakov A.V."/>
            <person name="Pollet N."/>
            <person name="Robert J."/>
            <person name="Salamov A."/>
            <person name="Sater A.K."/>
            <person name="Schmutz J."/>
            <person name="Terry A."/>
            <person name="Vize P.D."/>
            <person name="Warren W.C."/>
            <person name="Wells D."/>
            <person name="Wills A."/>
            <person name="Wilson R.K."/>
            <person name="Zimmerman L.B."/>
            <person name="Zorn A.M."/>
            <person name="Grainger R."/>
            <person name="Grammer T."/>
            <person name="Khokha M.K."/>
            <person name="Richardson P.M."/>
            <person name="Rokhsar D.S."/>
        </authorList>
    </citation>
    <scope>NUCLEOTIDE SEQUENCE [LARGE SCALE GENOMIC DNA]</scope>
    <source>
        <strain evidence="10">Nigerian</strain>
    </source>
</reference>
<evidence type="ECO:0000256" key="6">
    <source>
        <dbReference type="PROSITE-ProRule" id="PRU00023"/>
    </source>
</evidence>
<feature type="compositionally biased region" description="Basic residues" evidence="8">
    <location>
        <begin position="841"/>
        <end position="863"/>
    </location>
</feature>
<evidence type="ECO:0000313" key="10">
    <source>
        <dbReference type="Ensembl" id="ENSXETP00000076110"/>
    </source>
</evidence>
<protein>
    <submittedName>
        <fullName evidence="10 12">Mitogen-activated protein kinase kinase kinase 19</fullName>
    </submittedName>
</protein>
<dbReference type="CTD" id="80122"/>
<dbReference type="Ensembl" id="ENSXETT00000077135">
    <property type="protein sequence ID" value="ENSXETP00000076110"/>
    <property type="gene ID" value="ENSXETG00000035676"/>
</dbReference>
<dbReference type="Xenbase" id="XB-GENE-6046272">
    <property type="gene designation" value="map3k19"/>
</dbReference>
<dbReference type="PROSITE" id="PS00107">
    <property type="entry name" value="PROTEIN_KINASE_ATP"/>
    <property type="match status" value="1"/>
</dbReference>
<keyword evidence="6" id="KW-0040">ANK repeat</keyword>
<dbReference type="Gene3D" id="1.25.40.20">
    <property type="entry name" value="Ankyrin repeat-containing domain"/>
    <property type="match status" value="2"/>
</dbReference>
<dbReference type="PROSITE" id="PS50088">
    <property type="entry name" value="ANK_REPEAT"/>
    <property type="match status" value="1"/>
</dbReference>
<dbReference type="Gene3D" id="1.10.510.10">
    <property type="entry name" value="Transferase(Phosphotransferase) domain 1"/>
    <property type="match status" value="1"/>
</dbReference>
<dbReference type="Bgee" id="ENSXETG00000035676">
    <property type="expression patterns" value="Expressed in neurula embryo and 2 other cell types or tissues"/>
</dbReference>
<feature type="compositionally biased region" description="Polar residues" evidence="8">
    <location>
        <begin position="691"/>
        <end position="701"/>
    </location>
</feature>
<dbReference type="SUPFAM" id="SSF48403">
    <property type="entry name" value="Ankyrin repeat"/>
    <property type="match status" value="1"/>
</dbReference>
<feature type="region of interest" description="Disordered" evidence="8">
    <location>
        <begin position="583"/>
        <end position="612"/>
    </location>
</feature>
<dbReference type="PROSITE" id="PS00108">
    <property type="entry name" value="PROTEIN_KINASE_ST"/>
    <property type="match status" value="1"/>
</dbReference>
<feature type="repeat" description="ANK" evidence="6">
    <location>
        <begin position="37"/>
        <end position="69"/>
    </location>
</feature>
<feature type="domain" description="Protein kinase" evidence="9">
    <location>
        <begin position="1114"/>
        <end position="1285"/>
    </location>
</feature>
<dbReference type="SMART" id="SM00248">
    <property type="entry name" value="ANK"/>
    <property type="match status" value="2"/>
</dbReference>
<gene>
    <name evidence="10 12 13" type="primary">map3k19</name>
</gene>
<evidence type="ECO:0000256" key="4">
    <source>
        <dbReference type="ARBA" id="ARBA00022777"/>
    </source>
</evidence>
<accession>A0A6I8R4F4</accession>
<dbReference type="InterPro" id="IPR002110">
    <property type="entry name" value="Ankyrin_rpt"/>
</dbReference>
<dbReference type="OMA" id="VHRSAFP"/>
<dbReference type="GO" id="GO:0004672">
    <property type="term" value="F:protein kinase activity"/>
    <property type="evidence" value="ECO:0000318"/>
    <property type="project" value="GO_Central"/>
</dbReference>
<dbReference type="SMART" id="SM00220">
    <property type="entry name" value="S_TKc"/>
    <property type="match status" value="1"/>
</dbReference>
<dbReference type="Pfam" id="PF00069">
    <property type="entry name" value="Pkinase"/>
    <property type="match status" value="1"/>
</dbReference>
<feature type="region of interest" description="Disordered" evidence="8">
    <location>
        <begin position="965"/>
        <end position="1024"/>
    </location>
</feature>
<feature type="compositionally biased region" description="Low complexity" evidence="8">
    <location>
        <begin position="819"/>
        <end position="838"/>
    </location>
</feature>
<dbReference type="OrthoDB" id="266718at2759"/>
<evidence type="ECO:0000256" key="7">
    <source>
        <dbReference type="PROSITE-ProRule" id="PRU10141"/>
    </source>
</evidence>
<dbReference type="AGR" id="Xenbase:XB-GENE-6046272"/>
<feature type="region of interest" description="Disordered" evidence="8">
    <location>
        <begin position="808"/>
        <end position="868"/>
    </location>
</feature>
<keyword evidence="1" id="KW-0723">Serine/threonine-protein kinase</keyword>
<feature type="binding site" evidence="7">
    <location>
        <position position="1142"/>
    </location>
    <ligand>
        <name>ATP</name>
        <dbReference type="ChEBI" id="CHEBI:30616"/>
    </ligand>
</feature>
<feature type="region of interest" description="Disordered" evidence="8">
    <location>
        <begin position="664"/>
        <end position="756"/>
    </location>
</feature>
<evidence type="ECO:0000313" key="13">
    <source>
        <dbReference type="Xenbase" id="XB-GENE-6046272"/>
    </source>
</evidence>
<reference evidence="10" key="2">
    <citation type="submission" date="2020-05" db="UniProtKB">
        <authorList>
            <consortium name="Ensembl"/>
        </authorList>
    </citation>
    <scope>IDENTIFICATION</scope>
</reference>
<dbReference type="Pfam" id="PF12796">
    <property type="entry name" value="Ank_2"/>
    <property type="match status" value="1"/>
</dbReference>
<dbReference type="InterPro" id="IPR008271">
    <property type="entry name" value="Ser/Thr_kinase_AS"/>
</dbReference>
<reference evidence="12" key="3">
    <citation type="submission" date="2025-04" db="UniProtKB">
        <authorList>
            <consortium name="RefSeq"/>
        </authorList>
    </citation>
    <scope>IDENTIFICATION</scope>
    <source>
        <strain evidence="12">Nigerian</strain>
        <tissue evidence="12">Liver and blood</tissue>
    </source>
</reference>
<evidence type="ECO:0000256" key="1">
    <source>
        <dbReference type="ARBA" id="ARBA00022527"/>
    </source>
</evidence>
<dbReference type="PROSITE" id="PS50297">
    <property type="entry name" value="ANK_REP_REGION"/>
    <property type="match status" value="1"/>
</dbReference>
<evidence type="ECO:0000313" key="12">
    <source>
        <dbReference type="RefSeq" id="XP_002941471.3"/>
    </source>
</evidence>
<dbReference type="GeneID" id="100488738"/>
<evidence type="ECO:0000256" key="2">
    <source>
        <dbReference type="ARBA" id="ARBA00022679"/>
    </source>
</evidence>
<keyword evidence="2" id="KW-0808">Transferase</keyword>
<keyword evidence="11" id="KW-1185">Reference proteome</keyword>
<dbReference type="InterPro" id="IPR011009">
    <property type="entry name" value="Kinase-like_dom_sf"/>
</dbReference>
<evidence type="ECO:0000313" key="11">
    <source>
        <dbReference type="Proteomes" id="UP000008143"/>
    </source>
</evidence>
<dbReference type="PANTHER" id="PTHR11584">
    <property type="entry name" value="SERINE/THREONINE PROTEIN KINASE"/>
    <property type="match status" value="1"/>
</dbReference>
<keyword evidence="4 12" id="KW-0418">Kinase</keyword>
<evidence type="ECO:0000256" key="5">
    <source>
        <dbReference type="ARBA" id="ARBA00022840"/>
    </source>
</evidence>
<dbReference type="GO" id="GO:0004674">
    <property type="term" value="F:protein serine/threonine kinase activity"/>
    <property type="evidence" value="ECO:0007669"/>
    <property type="project" value="UniProtKB-KW"/>
</dbReference>
<dbReference type="GO" id="GO:0038066">
    <property type="term" value="P:p38MAPK cascade"/>
    <property type="evidence" value="ECO:0000318"/>
    <property type="project" value="GO_Central"/>
</dbReference>
<proteinExistence type="predicted"/>
<feature type="compositionally biased region" description="Basic and acidic residues" evidence="8">
    <location>
        <begin position="592"/>
        <end position="602"/>
    </location>
</feature>
<dbReference type="GO" id="GO:0005524">
    <property type="term" value="F:ATP binding"/>
    <property type="evidence" value="ECO:0007669"/>
    <property type="project" value="UniProtKB-UniRule"/>
</dbReference>
<evidence type="ECO:0000259" key="9">
    <source>
        <dbReference type="PROSITE" id="PS50011"/>
    </source>
</evidence>
<dbReference type="InterPro" id="IPR000719">
    <property type="entry name" value="Prot_kinase_dom"/>
</dbReference>
<sequence length="1285" mass="141920">MNEESHLLFLEAISHGDPDAIAQWTDPNHINFQHPVTGNTALILAVERNLPELVALLLDHGADVTLSNATNETALHVASGGIQMQLLNAVHRSAFPHLQLLQAAWQGNLEALQHLLVREKRQDTNIRNGQGLTPLMLALRDTDLFEELPMGSGYSRLLVVQELLNHNGDPWLCDSYGFSASHYASRIRGPLGPQLLELLLASFPDTQEEPVCDFCPDTKLPLYNTSTAGGGQTLAHIQSCSPGQGINPNRNSSIQVTEEDPWEEAAEVPNPDEVTYSSLQQAHTTLHEMEGVDRAPDILKGSLARLWNSNSLPNDITLMYNPSRHASLPPFPLRNDCHAAQMDSLGLGYLCQSSHSEPNISASLRGTDLLRDIKGVKQHITQRLTSPRNHTPSPLLCQSPRAVRLTPLVMDTPRGKAGSDISVNDLVSLPISDAFAKSAPHKLCSGNKYSNNSPSPAPHIAGDQVLSKNQIYLSMDESFIISEEEQGLAAPGAVGNSESNRKESLFVQAKCKRTAKILSVFQGGSTELHQSERTMTKRHEEGINQSPKWDNILSARLSQRENFVGKAVSADLIIATSTETMENVSEIQEDIDDKREPLEGKDPGNSMQTPQDGQLPLVHITFSEQGPQSLKAKSPPLKQFFMKRKTILCGVPHNVNHSFNVIAQKENEKGKKNRKSRTKSACDAPSKQKQKPLSINKNMNIKSVPLPPLELTGSTKRLRTPQKVPHSHLPGSDKGVERSNTHLSMCPKKNNSPVVTTRHPLTRANTAPDFTSITYHDIFKKLEANNEGPEIYEMVVMPLYPQTGDPVDVSGSVCRESHSAMSKKGSSSKVARSSSANESNRRRKPKRPNSKSKRCASRSSLKHKNLDARDEDCAIEEKVEHGVIVISGTDWQIIEKSNNILFDSKESVAVVLEPFQDNIYHEDLSMIKEATIENSLNTSRTFHDDRVKGSGEMNPNHFDAEVFIQEQPIKSVPSTDSHKRETRSSSAQQEELEDYKVDNTGGVPSCENKNNAPRETTEGGTENGYGFSKSLSTEGDIEQLTDDLIHCLVENLLSIDERESQDSIESINTDTDDEIMNDQDQKCKSPSHNECNKSANTTNIDKLADSSINGSFPWTKGEVLGKGAYGTVYCGLTSQGELIAAKQVVLDSSDPVTAQKEYKKLQEEVDLLKALDHVNIVGYLGTCREDNMVTIFMEFVPGGSIASILRRFGPLQEMVFIKYTKQILQGIVYLHSNRVIHRDIKGNNLMLMPNGIIKLIDFGCAKRLTYLNKSGTQSEMLRSMHGTPY</sequence>
<name>A0A6I8R4F4_XENTR</name>
<dbReference type="GO" id="GO:0007254">
    <property type="term" value="P:JNK cascade"/>
    <property type="evidence" value="ECO:0000318"/>
    <property type="project" value="GO_Central"/>
</dbReference>